<keyword evidence="2" id="KW-0378">Hydrolase</keyword>
<comment type="caution">
    <text evidence="2">The sequence shown here is derived from an EMBL/GenBank/DDBJ whole genome shotgun (WGS) entry which is preliminary data.</text>
</comment>
<dbReference type="Proteomes" id="UP001165263">
    <property type="component" value="Unassembled WGS sequence"/>
</dbReference>
<keyword evidence="3" id="KW-1185">Reference proteome</keyword>
<gene>
    <name evidence="2" type="ORF">NX786_19205</name>
</gene>
<name>A0ABT2C253_9BURK</name>
<dbReference type="SUPFAM" id="SSF51445">
    <property type="entry name" value="(Trans)glycosidases"/>
    <property type="match status" value="1"/>
</dbReference>
<sequence length="587" mass="63819">MTTMSHSLRRLLEVLPAGRHADAERRFARHEAVLSDRLHRLYGHLPGHTAWFDNLLAGIGRLMAARPAALQALDAAREDDPNWFCAPTMLGYSAYVDKFGGDLRGVKERIPHLRDLGVTYLHLLPFLRPRAGENDGGFAVASFDEVDPRFGTMADLEDLTAALREAGISLCSDLILNHVADDHPWAQGAMTGDTAMRAFFHVLDEDKAHAYERTLGQVFPQAAPGNFTHVDAMGGWVWTTFYPFQWDLNYANPAVFEAVAAALLRLANRGIDVFRLDSTAFLWKRLGTDCMNQPEAHLLLQALRAIVDIAAPGVLLKAEAIVPTRELPAYFGDAAAPECHLAYHSTLMTAGWAALAEEDAGLVRAVAAATPPLPSGASWLTYVRCHDDIGWKHLLAEAGNLDRLAAVARCYNEKGGIGFQGGLATNGTAAALCGFDGSDEGLRRLLLVHGLALCFGGLPMLYMGDELAMANDDSYLADPAKAHDSRWIQRAPFDETRYAQRDDASTPAGRAYAGLRRLIKQRRDTPDLAAGAPCTVLPAGDPALLALARGERFLGLFNFSGRELTVDLAAYGRAGTVSLAPWDQAWL</sequence>
<dbReference type="SMART" id="SM00642">
    <property type="entry name" value="Aamy"/>
    <property type="match status" value="1"/>
</dbReference>
<feature type="domain" description="Glycosyl hydrolase family 13 catalytic" evidence="1">
    <location>
        <begin position="93"/>
        <end position="497"/>
    </location>
</feature>
<dbReference type="Gene3D" id="2.60.40.1180">
    <property type="entry name" value="Golgi alpha-mannosidase II"/>
    <property type="match status" value="1"/>
</dbReference>
<dbReference type="InterPro" id="IPR017853">
    <property type="entry name" value="GH"/>
</dbReference>
<accession>A0ABT2C253</accession>
<dbReference type="Gene3D" id="3.20.20.80">
    <property type="entry name" value="Glycosidases"/>
    <property type="match status" value="1"/>
</dbReference>
<proteinExistence type="predicted"/>
<dbReference type="EMBL" id="JANUHC010000007">
    <property type="protein sequence ID" value="MCS0631460.1"/>
    <property type="molecule type" value="Genomic_DNA"/>
</dbReference>
<dbReference type="Pfam" id="PF00128">
    <property type="entry name" value="Alpha-amylase"/>
    <property type="match status" value="1"/>
</dbReference>
<dbReference type="Gene3D" id="1.10.1740.10">
    <property type="match status" value="1"/>
</dbReference>
<dbReference type="InterPro" id="IPR013780">
    <property type="entry name" value="Glyco_hydro_b"/>
</dbReference>
<evidence type="ECO:0000313" key="2">
    <source>
        <dbReference type="EMBL" id="MCS0631460.1"/>
    </source>
</evidence>
<protein>
    <submittedName>
        <fullName evidence="2">Alpha-amylase family glycosyl hydrolase</fullName>
    </submittedName>
</protein>
<dbReference type="InterPro" id="IPR006047">
    <property type="entry name" value="GH13_cat_dom"/>
</dbReference>
<dbReference type="GO" id="GO:0016787">
    <property type="term" value="F:hydrolase activity"/>
    <property type="evidence" value="ECO:0007669"/>
    <property type="project" value="UniProtKB-KW"/>
</dbReference>
<evidence type="ECO:0000313" key="3">
    <source>
        <dbReference type="Proteomes" id="UP001165263"/>
    </source>
</evidence>
<dbReference type="PANTHER" id="PTHR10357">
    <property type="entry name" value="ALPHA-AMYLASE FAMILY MEMBER"/>
    <property type="match status" value="1"/>
</dbReference>
<dbReference type="RefSeq" id="WP_259450537.1">
    <property type="nucleotide sequence ID" value="NZ_CP119520.1"/>
</dbReference>
<reference evidence="2" key="1">
    <citation type="submission" date="2022-08" db="EMBL/GenBank/DDBJ databases">
        <title>Reclassification of Massilia species as members of the genera Telluria, Duganella, Pseudoduganella, Mokoshia gen. nov. and Zemynaea gen. nov. using orthogonal and non-orthogonal genome-based approaches.</title>
        <authorList>
            <person name="Bowman J.P."/>
        </authorList>
    </citation>
    <scope>NUCLEOTIDE SEQUENCE</scope>
    <source>
        <strain evidence="2">LMG 11547</strain>
    </source>
</reference>
<organism evidence="2 3">
    <name type="scientific">Telluria mixta</name>
    <dbReference type="NCBI Taxonomy" id="34071"/>
    <lineage>
        <taxon>Bacteria</taxon>
        <taxon>Pseudomonadati</taxon>
        <taxon>Pseudomonadota</taxon>
        <taxon>Betaproteobacteria</taxon>
        <taxon>Burkholderiales</taxon>
        <taxon>Oxalobacteraceae</taxon>
        <taxon>Telluria group</taxon>
        <taxon>Telluria</taxon>
    </lineage>
</organism>
<dbReference type="Gene3D" id="3.90.400.10">
    <property type="entry name" value="Oligo-1,6-glucosidase, Domain 2"/>
    <property type="match status" value="1"/>
</dbReference>
<evidence type="ECO:0000259" key="1">
    <source>
        <dbReference type="SMART" id="SM00642"/>
    </source>
</evidence>
<dbReference type="PANTHER" id="PTHR10357:SF213">
    <property type="entry name" value="ALPHA AMYLASE CATALYTIC REGION"/>
    <property type="match status" value="1"/>
</dbReference>
<dbReference type="InterPro" id="IPR045857">
    <property type="entry name" value="O16G_dom_2"/>
</dbReference>